<feature type="binding site" evidence="9">
    <location>
        <begin position="57"/>
        <end position="61"/>
    </location>
    <ligand>
        <name>GTP</name>
        <dbReference type="ChEBI" id="CHEBI:37565"/>
        <label>1</label>
    </ligand>
</feature>
<dbReference type="FunFam" id="3.40.50.300:FF:000040">
    <property type="entry name" value="GTPase Der"/>
    <property type="match status" value="1"/>
</dbReference>
<dbReference type="GO" id="GO:0042254">
    <property type="term" value="P:ribosome biogenesis"/>
    <property type="evidence" value="ECO:0007669"/>
    <property type="project" value="UniProtKB-KW"/>
</dbReference>
<feature type="binding site" evidence="9">
    <location>
        <begin position="230"/>
        <end position="234"/>
    </location>
    <ligand>
        <name>GTP</name>
        <dbReference type="ChEBI" id="CHEBI:37565"/>
        <label>2</label>
    </ligand>
</feature>
<dbReference type="AlphaFoldDB" id="A0A6I2GG78"/>
<name>A0A6I2GG78_9LACT</name>
<accession>A0A6I2GG78</accession>
<comment type="subunit">
    <text evidence="9">Associates with the 50S ribosomal subunit.</text>
</comment>
<dbReference type="InterPro" id="IPR016484">
    <property type="entry name" value="GTPase_Der"/>
</dbReference>
<feature type="domain" description="EngA-type G" evidence="12">
    <location>
        <begin position="176"/>
        <end position="352"/>
    </location>
</feature>
<evidence type="ECO:0000256" key="9">
    <source>
        <dbReference type="HAMAP-Rule" id="MF_00195"/>
    </source>
</evidence>
<evidence type="ECO:0000256" key="2">
    <source>
        <dbReference type="ARBA" id="ARBA00020953"/>
    </source>
</evidence>
<dbReference type="Gene3D" id="3.30.300.20">
    <property type="match status" value="1"/>
</dbReference>
<dbReference type="InterPro" id="IPR006073">
    <property type="entry name" value="GTP-bd"/>
</dbReference>
<sequence>MSIPTIALVGRPNVGKSTVFNRLIGERISIVADFPGVTRDRIYSTGEWLGKEFRLIDTGGIEMTNEPLMDQVRFQAEIAMDEADIIIFLVSAQEGLTDADEEIGHMLHRTKKPVILAVNKTDNPEQRQEIYDFYALGHGEPYPVSGAHGTGFGDLLDEVMVQAPSDSSDTEEDTSIKFSFIGRPNVGKSSLVNSILKEERVIVSNIEGTTREAVDTKFTSQSGREFTMIDTAGIRKRGKVYEHTEKYSVLRAMSAIERSDIVCMVIDAETGIREQDKRVAGYAYDAGKGIVIVVNKWDAVDKSDNKFEEFTKDIRAEFQYLSFAPILFVSAKTGQRLNKLPELLEMIYDNRHRRVQSSVLNDVVSDAVAMNPTPTDKGRRLKIYYMTQVAVNPPTFVVFVNDVELMHFSYERFLENQLRNAFYFEGTPLKLIVRERK</sequence>
<dbReference type="GO" id="GO:0043022">
    <property type="term" value="F:ribosome binding"/>
    <property type="evidence" value="ECO:0007669"/>
    <property type="project" value="TreeGrafter"/>
</dbReference>
<evidence type="ECO:0000256" key="6">
    <source>
        <dbReference type="ARBA" id="ARBA00023134"/>
    </source>
</evidence>
<evidence type="ECO:0000259" key="12">
    <source>
        <dbReference type="PROSITE" id="PS51712"/>
    </source>
</evidence>
<dbReference type="InterPro" id="IPR032859">
    <property type="entry name" value="KH_dom-like"/>
</dbReference>
<comment type="function">
    <text evidence="8 9 11">GTPase that plays an essential role in the late steps of ribosome biogenesis.</text>
</comment>
<dbReference type="InterPro" id="IPR015946">
    <property type="entry name" value="KH_dom-like_a/b"/>
</dbReference>
<feature type="binding site" evidence="9">
    <location>
        <begin position="10"/>
        <end position="17"/>
    </location>
    <ligand>
        <name>GTP</name>
        <dbReference type="ChEBI" id="CHEBI:37565"/>
        <label>1</label>
    </ligand>
</feature>
<feature type="binding site" evidence="9">
    <location>
        <begin position="119"/>
        <end position="122"/>
    </location>
    <ligand>
        <name>GTP</name>
        <dbReference type="ChEBI" id="CHEBI:37565"/>
        <label>1</label>
    </ligand>
</feature>
<organism evidence="13 14">
    <name type="scientific">Fundicoccus ignavus</name>
    <dbReference type="NCBI Taxonomy" id="2664442"/>
    <lineage>
        <taxon>Bacteria</taxon>
        <taxon>Bacillati</taxon>
        <taxon>Bacillota</taxon>
        <taxon>Bacilli</taxon>
        <taxon>Lactobacillales</taxon>
        <taxon>Aerococcaceae</taxon>
        <taxon>Fundicoccus</taxon>
    </lineage>
</organism>
<feature type="domain" description="EngA-type G" evidence="12">
    <location>
        <begin position="4"/>
        <end position="167"/>
    </location>
</feature>
<feature type="binding site" evidence="9">
    <location>
        <begin position="295"/>
        <end position="298"/>
    </location>
    <ligand>
        <name>GTP</name>
        <dbReference type="ChEBI" id="CHEBI:37565"/>
        <label>2</label>
    </ligand>
</feature>
<dbReference type="HAMAP" id="MF_00195">
    <property type="entry name" value="GTPase_Der"/>
    <property type="match status" value="1"/>
</dbReference>
<dbReference type="Proteomes" id="UP000430975">
    <property type="component" value="Unassembled WGS sequence"/>
</dbReference>
<dbReference type="Pfam" id="PF01926">
    <property type="entry name" value="MMR_HSR1"/>
    <property type="match status" value="2"/>
</dbReference>
<keyword evidence="6 9" id="KW-0342">GTP-binding</keyword>
<gene>
    <name evidence="9" type="primary">der</name>
    <name evidence="13" type="ORF">GIY09_02770</name>
</gene>
<dbReference type="Pfam" id="PF14714">
    <property type="entry name" value="KH_dom-like"/>
    <property type="match status" value="1"/>
</dbReference>
<dbReference type="PANTHER" id="PTHR43834">
    <property type="entry name" value="GTPASE DER"/>
    <property type="match status" value="1"/>
</dbReference>
<dbReference type="InterPro" id="IPR031166">
    <property type="entry name" value="G_ENGA"/>
</dbReference>
<comment type="similarity">
    <text evidence="1 9 10 11">Belongs to the TRAFAC class TrmE-Era-EngA-EngB-Septin-like GTPase superfamily. EngA (Der) GTPase family.</text>
</comment>
<dbReference type="InterPro" id="IPR005225">
    <property type="entry name" value="Small_GTP-bd"/>
</dbReference>
<dbReference type="PRINTS" id="PR00326">
    <property type="entry name" value="GTP1OBG"/>
</dbReference>
<evidence type="ECO:0000256" key="8">
    <source>
        <dbReference type="ARBA" id="ARBA00053470"/>
    </source>
</evidence>
<keyword evidence="4 11" id="KW-0677">Repeat</keyword>
<feature type="binding site" evidence="9">
    <location>
        <begin position="182"/>
        <end position="189"/>
    </location>
    <ligand>
        <name>GTP</name>
        <dbReference type="ChEBI" id="CHEBI:37565"/>
        <label>2</label>
    </ligand>
</feature>
<evidence type="ECO:0000256" key="10">
    <source>
        <dbReference type="PROSITE-ProRule" id="PRU01049"/>
    </source>
</evidence>
<comment type="caution">
    <text evidence="13">The sequence shown here is derived from an EMBL/GenBank/DDBJ whole genome shotgun (WGS) entry which is preliminary data.</text>
</comment>
<keyword evidence="5 9" id="KW-0547">Nucleotide-binding</keyword>
<dbReference type="CDD" id="cd01895">
    <property type="entry name" value="EngA2"/>
    <property type="match status" value="1"/>
</dbReference>
<dbReference type="EMBL" id="WJQS01000002">
    <property type="protein sequence ID" value="MRI84822.1"/>
    <property type="molecule type" value="Genomic_DNA"/>
</dbReference>
<dbReference type="PANTHER" id="PTHR43834:SF6">
    <property type="entry name" value="GTPASE DER"/>
    <property type="match status" value="1"/>
</dbReference>
<evidence type="ECO:0000313" key="13">
    <source>
        <dbReference type="EMBL" id="MRI84822.1"/>
    </source>
</evidence>
<dbReference type="NCBIfam" id="TIGR03594">
    <property type="entry name" value="GTPase_EngA"/>
    <property type="match status" value="1"/>
</dbReference>
<evidence type="ECO:0000313" key="14">
    <source>
        <dbReference type="Proteomes" id="UP000430975"/>
    </source>
</evidence>
<proteinExistence type="inferred from homology"/>
<protein>
    <recommendedName>
        <fullName evidence="2 9">GTPase Der</fullName>
    </recommendedName>
    <alternativeName>
        <fullName evidence="7 9">GTP-binding protein EngA</fullName>
    </alternativeName>
</protein>
<keyword evidence="14" id="KW-1185">Reference proteome</keyword>
<dbReference type="SUPFAM" id="SSF52540">
    <property type="entry name" value="P-loop containing nucleoside triphosphate hydrolases"/>
    <property type="match status" value="2"/>
</dbReference>
<evidence type="ECO:0000256" key="1">
    <source>
        <dbReference type="ARBA" id="ARBA00008279"/>
    </source>
</evidence>
<evidence type="ECO:0000256" key="7">
    <source>
        <dbReference type="ARBA" id="ARBA00032345"/>
    </source>
</evidence>
<evidence type="ECO:0000256" key="11">
    <source>
        <dbReference type="RuleBase" id="RU004481"/>
    </source>
</evidence>
<dbReference type="CDD" id="cd01894">
    <property type="entry name" value="EngA1"/>
    <property type="match status" value="1"/>
</dbReference>
<keyword evidence="3 9" id="KW-0690">Ribosome biogenesis</keyword>
<evidence type="ECO:0000256" key="5">
    <source>
        <dbReference type="ARBA" id="ARBA00022741"/>
    </source>
</evidence>
<dbReference type="GO" id="GO:0005525">
    <property type="term" value="F:GTP binding"/>
    <property type="evidence" value="ECO:0007669"/>
    <property type="project" value="UniProtKB-UniRule"/>
</dbReference>
<dbReference type="Gene3D" id="3.40.50.300">
    <property type="entry name" value="P-loop containing nucleotide triphosphate hydrolases"/>
    <property type="match status" value="2"/>
</dbReference>
<dbReference type="PROSITE" id="PS51712">
    <property type="entry name" value="G_ENGA"/>
    <property type="match status" value="2"/>
</dbReference>
<dbReference type="RefSeq" id="WP_153863169.1">
    <property type="nucleotide sequence ID" value="NZ_WJQS01000002.1"/>
</dbReference>
<evidence type="ECO:0000256" key="3">
    <source>
        <dbReference type="ARBA" id="ARBA00022517"/>
    </source>
</evidence>
<dbReference type="NCBIfam" id="TIGR00231">
    <property type="entry name" value="small_GTP"/>
    <property type="match status" value="2"/>
</dbReference>
<dbReference type="FunFam" id="3.30.300.20:FF:000004">
    <property type="entry name" value="GTPase Der"/>
    <property type="match status" value="1"/>
</dbReference>
<dbReference type="FunFam" id="3.40.50.300:FF:000057">
    <property type="entry name" value="GTPase Der"/>
    <property type="match status" value="1"/>
</dbReference>
<evidence type="ECO:0000256" key="4">
    <source>
        <dbReference type="ARBA" id="ARBA00022737"/>
    </source>
</evidence>
<reference evidence="13 14" key="1">
    <citation type="submission" date="2019-11" db="EMBL/GenBank/DDBJ databases">
        <title>Characterisation of Fundicoccus ignavus gen. nov. sp. nov., a novel genus of the family Aerococcaceae isolated from bulk tank milk.</title>
        <authorList>
            <person name="Siebert A."/>
            <person name="Huptas C."/>
            <person name="Wenning M."/>
            <person name="Scherer S."/>
            <person name="Doll E.V."/>
        </authorList>
    </citation>
    <scope>NUCLEOTIDE SEQUENCE [LARGE SCALE GENOMIC DNA]</scope>
    <source>
        <strain evidence="13 14">WS4759</strain>
    </source>
</reference>
<dbReference type="InterPro" id="IPR027417">
    <property type="entry name" value="P-loop_NTPase"/>
</dbReference>
<dbReference type="PIRSF" id="PIRSF006485">
    <property type="entry name" value="GTP-binding_EngA"/>
    <property type="match status" value="1"/>
</dbReference>